<feature type="region of interest" description="Disordered" evidence="1">
    <location>
        <begin position="61"/>
        <end position="145"/>
    </location>
</feature>
<protein>
    <submittedName>
        <fullName evidence="2">Uncharacterized protein</fullName>
    </submittedName>
</protein>
<sequence>MEAPGTEDAALWETEGNRVFAESGRKGGGVARPPCGSAKASWRMQQVALMRALETGMRKGYGIEEMKAEPPKCSTSPSGERTDARHGERLWPSRKLENAVTEGRGWGIGSGSNRSAVGAPHTSSGNITPDTPQGSLTVVRSSHHF</sequence>
<feature type="region of interest" description="Disordered" evidence="1">
    <location>
        <begin position="1"/>
        <end position="40"/>
    </location>
</feature>
<proteinExistence type="predicted"/>
<gene>
    <name evidence="2" type="ORF">cyc_03542</name>
</gene>
<dbReference type="AlphaFoldDB" id="A0A1D3CW39"/>
<keyword evidence="3" id="KW-1185">Reference proteome</keyword>
<dbReference type="InParanoid" id="A0A1D3CW39"/>
<dbReference type="VEuPathDB" id="ToxoDB:cyc_03542"/>
<dbReference type="EMBL" id="JROU02001731">
    <property type="protein sequence ID" value="OEH75391.1"/>
    <property type="molecule type" value="Genomic_DNA"/>
</dbReference>
<feature type="compositionally biased region" description="Polar residues" evidence="1">
    <location>
        <begin position="111"/>
        <end position="145"/>
    </location>
</feature>
<accession>A0A1D3CW39</accession>
<evidence type="ECO:0000313" key="2">
    <source>
        <dbReference type="EMBL" id="OEH75391.1"/>
    </source>
</evidence>
<evidence type="ECO:0000313" key="3">
    <source>
        <dbReference type="Proteomes" id="UP000095192"/>
    </source>
</evidence>
<reference evidence="2 3" key="1">
    <citation type="journal article" date="2016" name="BMC Genomics">
        <title>Comparative genomics reveals Cyclospora cayetanensis possesses coccidia-like metabolism and invasion components but unique surface antigens.</title>
        <authorList>
            <person name="Liu S."/>
            <person name="Wang L."/>
            <person name="Zheng H."/>
            <person name="Xu Z."/>
            <person name="Roellig D.M."/>
            <person name="Li N."/>
            <person name="Frace M.A."/>
            <person name="Tang K."/>
            <person name="Arrowood M.J."/>
            <person name="Moss D.M."/>
            <person name="Zhang L."/>
            <person name="Feng Y."/>
            <person name="Xiao L."/>
        </authorList>
    </citation>
    <scope>NUCLEOTIDE SEQUENCE [LARGE SCALE GENOMIC DNA]</scope>
    <source>
        <strain evidence="2 3">CHN_HEN01</strain>
    </source>
</reference>
<evidence type="ECO:0000256" key="1">
    <source>
        <dbReference type="SAM" id="MobiDB-lite"/>
    </source>
</evidence>
<name>A0A1D3CW39_9EIME</name>
<comment type="caution">
    <text evidence="2">The sequence shown here is derived from an EMBL/GenBank/DDBJ whole genome shotgun (WGS) entry which is preliminary data.</text>
</comment>
<dbReference type="Proteomes" id="UP000095192">
    <property type="component" value="Unassembled WGS sequence"/>
</dbReference>
<feature type="compositionally biased region" description="Basic and acidic residues" evidence="1">
    <location>
        <begin position="80"/>
        <end position="97"/>
    </location>
</feature>
<feature type="compositionally biased region" description="Basic and acidic residues" evidence="1">
    <location>
        <begin position="61"/>
        <end position="70"/>
    </location>
</feature>
<organism evidence="2 3">
    <name type="scientific">Cyclospora cayetanensis</name>
    <dbReference type="NCBI Taxonomy" id="88456"/>
    <lineage>
        <taxon>Eukaryota</taxon>
        <taxon>Sar</taxon>
        <taxon>Alveolata</taxon>
        <taxon>Apicomplexa</taxon>
        <taxon>Conoidasida</taxon>
        <taxon>Coccidia</taxon>
        <taxon>Eucoccidiorida</taxon>
        <taxon>Eimeriorina</taxon>
        <taxon>Eimeriidae</taxon>
        <taxon>Cyclospora</taxon>
    </lineage>
</organism>